<dbReference type="InterPro" id="IPR032794">
    <property type="entry name" value="LINES_N"/>
</dbReference>
<evidence type="ECO:0000256" key="1">
    <source>
        <dbReference type="SAM" id="MobiDB-lite"/>
    </source>
</evidence>
<comment type="caution">
    <text evidence="4">The sequence shown here is derived from an EMBL/GenBank/DDBJ whole genome shotgun (WGS) entry which is preliminary data.</text>
</comment>
<feature type="region of interest" description="Disordered" evidence="1">
    <location>
        <begin position="701"/>
        <end position="740"/>
    </location>
</feature>
<feature type="compositionally biased region" description="Polar residues" evidence="1">
    <location>
        <begin position="701"/>
        <end position="723"/>
    </location>
</feature>
<evidence type="ECO:0000259" key="3">
    <source>
        <dbReference type="Pfam" id="PF14695"/>
    </source>
</evidence>
<dbReference type="InterPro" id="IPR029415">
    <property type="entry name" value="Lines_C"/>
</dbReference>
<feature type="domain" description="Protein Lines N-terminal" evidence="2">
    <location>
        <begin position="282"/>
        <end position="450"/>
    </location>
</feature>
<dbReference type="Pfam" id="PF14695">
    <property type="entry name" value="LINES_C"/>
    <property type="match status" value="1"/>
</dbReference>
<dbReference type="PANTHER" id="PTHR16057">
    <property type="entry name" value="WINS1, 2 PROTEIN"/>
    <property type="match status" value="1"/>
</dbReference>
<accession>A0A8S4Q1A5</accession>
<dbReference type="InterPro" id="IPR024875">
    <property type="entry name" value="Protein_Lines"/>
</dbReference>
<dbReference type="Pfam" id="PF14694">
    <property type="entry name" value="LINES_N"/>
    <property type="match status" value="1"/>
</dbReference>
<name>A0A8S4Q1A5_OWEFU</name>
<evidence type="ECO:0000313" key="4">
    <source>
        <dbReference type="EMBL" id="CAH1797476.1"/>
    </source>
</evidence>
<dbReference type="Proteomes" id="UP000749559">
    <property type="component" value="Unassembled WGS sequence"/>
</dbReference>
<evidence type="ECO:0008006" key="6">
    <source>
        <dbReference type="Google" id="ProtNLM"/>
    </source>
</evidence>
<dbReference type="OrthoDB" id="8251209at2759"/>
<reference evidence="4" key="1">
    <citation type="submission" date="2022-03" db="EMBL/GenBank/DDBJ databases">
        <authorList>
            <person name="Martin C."/>
        </authorList>
    </citation>
    <scope>NUCLEOTIDE SEQUENCE</scope>
</reference>
<dbReference type="PANTHER" id="PTHR16057:SF1">
    <property type="entry name" value="PROTEIN LINES HOMOLOG 1"/>
    <property type="match status" value="1"/>
</dbReference>
<evidence type="ECO:0000259" key="2">
    <source>
        <dbReference type="Pfam" id="PF14694"/>
    </source>
</evidence>
<organism evidence="4 5">
    <name type="scientific">Owenia fusiformis</name>
    <name type="common">Polychaete worm</name>
    <dbReference type="NCBI Taxonomy" id="6347"/>
    <lineage>
        <taxon>Eukaryota</taxon>
        <taxon>Metazoa</taxon>
        <taxon>Spiralia</taxon>
        <taxon>Lophotrochozoa</taxon>
        <taxon>Annelida</taxon>
        <taxon>Polychaeta</taxon>
        <taxon>Sedentaria</taxon>
        <taxon>Canalipalpata</taxon>
        <taxon>Sabellida</taxon>
        <taxon>Oweniida</taxon>
        <taxon>Oweniidae</taxon>
        <taxon>Owenia</taxon>
    </lineage>
</organism>
<feature type="domain" description="Protein Lines C-terminal" evidence="3">
    <location>
        <begin position="755"/>
        <end position="791"/>
    </location>
</feature>
<keyword evidence="5" id="KW-1185">Reference proteome</keyword>
<sequence>MNYHLIEINKLRKKHGKQKKASSCPKQLQETEQLLLKYCSDGDDYVSYSAAKTLVYILKNHPEKARCTAMLNLTIQHIIEDSSTNRAAIHLLHSVSHLVAQGMQEWIGDALLSQWKNLNEFTCHLNGDEKDITLTQLEFYDIIINLMQSNMEPGNIPNSGVCTNLDAPMNETELDNEHIRTGLIVNATDKAKSDRTLPSMSTYEGNAVSCWHELVDTINTSTIPSIVTYLQTQDNPLIFSKILDIANLWLPLLQCIKGDHNSVILQRAHVLSEALLGIDYTRDMPLRKCNVGFSGASLEGNPSTCEQQRDWPLLRKISIILLKSCATLSLAGSKESAASFTQLCYFVSSIIMSDGADEEKWMFRLYRDQDDGLIESLICVLVIYQHTVHQEARNSWLLAHRLFLNCMDHFSFDHTVLLDLLTSPETSFLLYLTKMLKLLINEWSMFIMICGHVHPPVATEESITDELVTSEQTMDITDESRVATKQLLGMNNESCVTTEQSIDMTDESPVITERTLDITDESHLAIKQSMGMIDESPVTTEHMLSMSNQLPVSNEQTSVSEQSASISAQSNQVSEKSSFPILSKINDIQTTNYNHATNDGKNALLIKDFKDKGSVLSDNLCTQSNRRALVEYSDSSTDNSEDEDCIATSHLASPNLNEMNTTHELNTGGKDSLAKQDISHSTGEMLLDLDQFNENLNLSKCGTTNPDNTEALSETNKEVQTNDDIADEASDINDGSSYSNNSDSHLYNESLLDKVMTLLIQLRFALERLVHKNLFPYNANPLIRLLEECEALYETP</sequence>
<dbReference type="EMBL" id="CAIIXF020000010">
    <property type="protein sequence ID" value="CAH1797476.1"/>
    <property type="molecule type" value="Genomic_DNA"/>
</dbReference>
<gene>
    <name evidence="4" type="ORF">OFUS_LOCUS21752</name>
</gene>
<protein>
    <recommendedName>
        <fullName evidence="6">Protein Lines</fullName>
    </recommendedName>
</protein>
<dbReference type="AlphaFoldDB" id="A0A8S4Q1A5"/>
<proteinExistence type="predicted"/>
<evidence type="ECO:0000313" key="5">
    <source>
        <dbReference type="Proteomes" id="UP000749559"/>
    </source>
</evidence>